<sequence length="292" mass="28847">MRSIHYISPAIFAALAYARTDLVGCTSTDVSSPAGASVAWYVPGTGELCEFLDCGGGRAPPKTTVPGCALYVGTETYKPSFLAGFGAAMTVGIVGAAGVEASATYVAASTSSVAAAVPTTATAGDADDDETETWASEAASTTTSAMSAAITGLSSSDQGSTTTWSSVETDSTTSVDQDLTAPSTYSTATSAATKSTASFTTSTKDIPTLFSASNTSSVATGSLSMSRSWVKSIPTFARGAADDVDRAKLSASSSKTKSASASLATSTGRAGKIVAVGGSGIFAAVVGVLAAI</sequence>
<organism evidence="2 3">
    <name type="scientific">Aureobasidium uvarum</name>
    <dbReference type="NCBI Taxonomy" id="2773716"/>
    <lineage>
        <taxon>Eukaryota</taxon>
        <taxon>Fungi</taxon>
        <taxon>Dikarya</taxon>
        <taxon>Ascomycota</taxon>
        <taxon>Pezizomycotina</taxon>
        <taxon>Dothideomycetes</taxon>
        <taxon>Dothideomycetidae</taxon>
        <taxon>Dothideales</taxon>
        <taxon>Saccotheciaceae</taxon>
        <taxon>Aureobasidium</taxon>
    </lineage>
</organism>
<feature type="region of interest" description="Disordered" evidence="1">
    <location>
        <begin position="152"/>
        <end position="180"/>
    </location>
</feature>
<dbReference type="Proteomes" id="UP000745764">
    <property type="component" value="Unassembled WGS sequence"/>
</dbReference>
<comment type="caution">
    <text evidence="2">The sequence shown here is derived from an EMBL/GenBank/DDBJ whole genome shotgun (WGS) entry which is preliminary data.</text>
</comment>
<dbReference type="AlphaFoldDB" id="A0A9N8KR45"/>
<accession>A0A9N8KR45</accession>
<reference evidence="2" key="1">
    <citation type="submission" date="2020-06" db="EMBL/GenBank/DDBJ databases">
        <authorList>
            <person name="Onetto C."/>
        </authorList>
    </citation>
    <scope>NUCLEOTIDE SEQUENCE</scope>
</reference>
<evidence type="ECO:0000256" key="1">
    <source>
        <dbReference type="SAM" id="MobiDB-lite"/>
    </source>
</evidence>
<dbReference type="EMBL" id="CAINUL010000019">
    <property type="protein sequence ID" value="CAD0115425.1"/>
    <property type="molecule type" value="Genomic_DNA"/>
</dbReference>
<protein>
    <recommendedName>
        <fullName evidence="4">Siderophore biosynthesis</fullName>
    </recommendedName>
</protein>
<proteinExistence type="predicted"/>
<name>A0A9N8KR45_9PEZI</name>
<feature type="compositionally biased region" description="Low complexity" evidence="1">
    <location>
        <begin position="160"/>
        <end position="180"/>
    </location>
</feature>
<dbReference type="OrthoDB" id="3942074at2759"/>
<keyword evidence="3" id="KW-1185">Reference proteome</keyword>
<evidence type="ECO:0000313" key="3">
    <source>
        <dbReference type="Proteomes" id="UP000745764"/>
    </source>
</evidence>
<evidence type="ECO:0000313" key="2">
    <source>
        <dbReference type="EMBL" id="CAD0115425.1"/>
    </source>
</evidence>
<evidence type="ECO:0008006" key="4">
    <source>
        <dbReference type="Google" id="ProtNLM"/>
    </source>
</evidence>
<gene>
    <name evidence="2" type="ORF">AWRI4620_LOCUS9680</name>
</gene>